<name>K9UA93_CHRTP</name>
<feature type="transmembrane region" description="Helical" evidence="5">
    <location>
        <begin position="28"/>
        <end position="46"/>
    </location>
</feature>
<keyword evidence="7" id="KW-1185">Reference proteome</keyword>
<sequence length="167" mass="18523">MTSDDRSDKAETGMVSEVANPGMVRPPLVYLGAIALGLLLHFAWSVQLVSRAASLPLGGTVVLVAVALFLWAVRTFRLAGTPVPGNRPTTTIVHTGPYQYSRNPIYLSFSLLHLGIAFWVNSLWLLVTLIPALALMSFVVIPREEHYLESRFPSDYLPYKASVRRWL</sequence>
<keyword evidence="6" id="KW-0808">Transferase</keyword>
<evidence type="ECO:0000256" key="1">
    <source>
        <dbReference type="ARBA" id="ARBA00004127"/>
    </source>
</evidence>
<keyword evidence="4 5" id="KW-0472">Membrane</keyword>
<keyword evidence="6" id="KW-0614">Plasmid</keyword>
<gene>
    <name evidence="6" type="ORF">Chro_5820</name>
</gene>
<dbReference type="Gene3D" id="1.20.120.1630">
    <property type="match status" value="1"/>
</dbReference>
<dbReference type="Pfam" id="PF04191">
    <property type="entry name" value="PEMT"/>
    <property type="match status" value="1"/>
</dbReference>
<dbReference type="KEGG" id="cthe:Chro_5820"/>
<evidence type="ECO:0000256" key="4">
    <source>
        <dbReference type="ARBA" id="ARBA00023136"/>
    </source>
</evidence>
<dbReference type="InterPro" id="IPR052527">
    <property type="entry name" value="Metal_cation-efflux_comp"/>
</dbReference>
<dbReference type="EMBL" id="CP003598">
    <property type="protein sequence ID" value="AFY91159.1"/>
    <property type="molecule type" value="Genomic_DNA"/>
</dbReference>
<dbReference type="GO" id="GO:0032259">
    <property type="term" value="P:methylation"/>
    <property type="evidence" value="ECO:0007669"/>
    <property type="project" value="UniProtKB-KW"/>
</dbReference>
<protein>
    <submittedName>
        <fullName evidence="6">Isoprenylcysteine carboxyl methyltransferase</fullName>
    </submittedName>
</protein>
<dbReference type="PANTHER" id="PTHR43847:SF1">
    <property type="entry name" value="BLL3993 PROTEIN"/>
    <property type="match status" value="1"/>
</dbReference>
<dbReference type="Proteomes" id="UP000010384">
    <property type="component" value="Plasmid pCHRO.01"/>
</dbReference>
<feature type="transmembrane region" description="Helical" evidence="5">
    <location>
        <begin position="116"/>
        <end position="141"/>
    </location>
</feature>
<evidence type="ECO:0000256" key="3">
    <source>
        <dbReference type="ARBA" id="ARBA00022989"/>
    </source>
</evidence>
<dbReference type="PANTHER" id="PTHR43847">
    <property type="entry name" value="BLL3993 PROTEIN"/>
    <property type="match status" value="1"/>
</dbReference>
<evidence type="ECO:0000256" key="5">
    <source>
        <dbReference type="SAM" id="Phobius"/>
    </source>
</evidence>
<evidence type="ECO:0000313" key="6">
    <source>
        <dbReference type="EMBL" id="AFY91159.1"/>
    </source>
</evidence>
<evidence type="ECO:0000313" key="7">
    <source>
        <dbReference type="Proteomes" id="UP000010384"/>
    </source>
</evidence>
<organism evidence="6 7">
    <name type="scientific">Chroococcidiopsis thermalis (strain PCC 7203)</name>
    <dbReference type="NCBI Taxonomy" id="251229"/>
    <lineage>
        <taxon>Bacteria</taxon>
        <taxon>Bacillati</taxon>
        <taxon>Cyanobacteriota</taxon>
        <taxon>Cyanophyceae</taxon>
        <taxon>Chroococcidiopsidales</taxon>
        <taxon>Chroococcidiopsidaceae</taxon>
        <taxon>Chroococcidiopsis</taxon>
    </lineage>
</organism>
<evidence type="ECO:0000256" key="2">
    <source>
        <dbReference type="ARBA" id="ARBA00022692"/>
    </source>
</evidence>
<feature type="transmembrane region" description="Helical" evidence="5">
    <location>
        <begin position="53"/>
        <end position="73"/>
    </location>
</feature>
<dbReference type="GO" id="GO:0012505">
    <property type="term" value="C:endomembrane system"/>
    <property type="evidence" value="ECO:0007669"/>
    <property type="project" value="UniProtKB-SubCell"/>
</dbReference>
<dbReference type="RefSeq" id="WP_015163096.1">
    <property type="nucleotide sequence ID" value="NC_019699.1"/>
</dbReference>
<dbReference type="GO" id="GO:0008168">
    <property type="term" value="F:methyltransferase activity"/>
    <property type="evidence" value="ECO:0007669"/>
    <property type="project" value="UniProtKB-KW"/>
</dbReference>
<proteinExistence type="predicted"/>
<accession>K9UA93</accession>
<keyword evidence="2 5" id="KW-0812">Transmembrane</keyword>
<keyword evidence="3 5" id="KW-1133">Transmembrane helix</keyword>
<geneLocation type="plasmid" evidence="6 7">
    <name>pCHRO.01</name>
</geneLocation>
<dbReference type="OrthoDB" id="9782395at2"/>
<dbReference type="HOGENOM" id="CLU_065200_4_0_3"/>
<keyword evidence="6" id="KW-0489">Methyltransferase</keyword>
<dbReference type="InterPro" id="IPR007318">
    <property type="entry name" value="Phopholipid_MeTrfase"/>
</dbReference>
<comment type="subcellular location">
    <subcellularLocation>
        <location evidence="1">Endomembrane system</location>
        <topology evidence="1">Multi-pass membrane protein</topology>
    </subcellularLocation>
</comment>
<reference evidence="6 7" key="1">
    <citation type="submission" date="2012-06" db="EMBL/GenBank/DDBJ databases">
        <title>Finished plasmid 1 of genome of Chroococcidiopsis thermalis PCC 7203.</title>
        <authorList>
            <consortium name="US DOE Joint Genome Institute"/>
            <person name="Gugger M."/>
            <person name="Coursin T."/>
            <person name="Rippka R."/>
            <person name="Tandeau De Marsac N."/>
            <person name="Huntemann M."/>
            <person name="Wei C.-L."/>
            <person name="Han J."/>
            <person name="Detter J.C."/>
            <person name="Han C."/>
            <person name="Tapia R."/>
            <person name="Davenport K."/>
            <person name="Daligault H."/>
            <person name="Erkkila T."/>
            <person name="Gu W."/>
            <person name="Munk A.C.C."/>
            <person name="Teshima H."/>
            <person name="Xu Y."/>
            <person name="Chain P."/>
            <person name="Chen A."/>
            <person name="Krypides N."/>
            <person name="Mavromatis K."/>
            <person name="Markowitz V."/>
            <person name="Szeto E."/>
            <person name="Ivanova N."/>
            <person name="Mikhailova N."/>
            <person name="Ovchinnikova G."/>
            <person name="Pagani I."/>
            <person name="Pati A."/>
            <person name="Goodwin L."/>
            <person name="Peters L."/>
            <person name="Pitluck S."/>
            <person name="Woyke T."/>
            <person name="Kerfeld C."/>
        </authorList>
    </citation>
    <scope>NUCLEOTIDE SEQUENCE [LARGE SCALE GENOMIC DNA]</scope>
    <source>
        <strain evidence="6 7">PCC 7203</strain>
        <plasmid evidence="6 7">pCHRO.01</plasmid>
    </source>
</reference>
<dbReference type="AlphaFoldDB" id="K9UA93"/>
<dbReference type="InParanoid" id="K9UA93"/>
<dbReference type="PATRIC" id="fig|251229.3.peg.6806"/>